<dbReference type="PROSITE" id="PS00107">
    <property type="entry name" value="PROTEIN_KINASE_ATP"/>
    <property type="match status" value="1"/>
</dbReference>
<evidence type="ECO:0000259" key="10">
    <source>
        <dbReference type="PROSITE" id="PS50011"/>
    </source>
</evidence>
<dbReference type="Gene3D" id="3.30.200.20">
    <property type="entry name" value="Phosphorylase Kinase, domain 1"/>
    <property type="match status" value="1"/>
</dbReference>
<accession>A0ABT1A620</accession>
<organism evidence="11 12">
    <name type="scientific">Pseudonocardia humida</name>
    <dbReference type="NCBI Taxonomy" id="2800819"/>
    <lineage>
        <taxon>Bacteria</taxon>
        <taxon>Bacillati</taxon>
        <taxon>Actinomycetota</taxon>
        <taxon>Actinomycetes</taxon>
        <taxon>Pseudonocardiales</taxon>
        <taxon>Pseudonocardiaceae</taxon>
        <taxon>Pseudonocardia</taxon>
    </lineage>
</organism>
<dbReference type="Proteomes" id="UP001165283">
    <property type="component" value="Unassembled WGS sequence"/>
</dbReference>
<feature type="transmembrane region" description="Helical" evidence="9">
    <location>
        <begin position="142"/>
        <end position="166"/>
    </location>
</feature>
<keyword evidence="5 11" id="KW-0418">Kinase</keyword>
<keyword evidence="9" id="KW-1133">Transmembrane helix</keyword>
<reference evidence="11" key="1">
    <citation type="submission" date="2021-04" db="EMBL/GenBank/DDBJ databases">
        <title>Pseudonocardia sp. nov., isolated from sandy soil of mangrove forest.</title>
        <authorList>
            <person name="Zan Z."/>
            <person name="Huang R."/>
            <person name="Liu W."/>
        </authorList>
    </citation>
    <scope>NUCLEOTIDE SEQUENCE</scope>
    <source>
        <strain evidence="11">S2-4</strain>
    </source>
</reference>
<keyword evidence="12" id="KW-1185">Reference proteome</keyword>
<evidence type="ECO:0000256" key="5">
    <source>
        <dbReference type="ARBA" id="ARBA00022777"/>
    </source>
</evidence>
<dbReference type="GO" id="GO:0004674">
    <property type="term" value="F:protein serine/threonine kinase activity"/>
    <property type="evidence" value="ECO:0007669"/>
    <property type="project" value="UniProtKB-KW"/>
</dbReference>
<dbReference type="SMART" id="SM00220">
    <property type="entry name" value="S_TKc"/>
    <property type="match status" value="1"/>
</dbReference>
<keyword evidence="9" id="KW-0812">Transmembrane</keyword>
<dbReference type="InterPro" id="IPR000719">
    <property type="entry name" value="Prot_kinase_dom"/>
</dbReference>
<name>A0ABT1A620_9PSEU</name>
<keyword evidence="2 11" id="KW-0723">Serine/threonine-protein kinase</keyword>
<feature type="transmembrane region" description="Helical" evidence="9">
    <location>
        <begin position="30"/>
        <end position="54"/>
    </location>
</feature>
<evidence type="ECO:0000256" key="9">
    <source>
        <dbReference type="SAM" id="Phobius"/>
    </source>
</evidence>
<keyword evidence="9" id="KW-0472">Membrane</keyword>
<evidence type="ECO:0000256" key="3">
    <source>
        <dbReference type="ARBA" id="ARBA00022679"/>
    </source>
</evidence>
<gene>
    <name evidence="11" type="ORF">KDL28_25615</name>
</gene>
<dbReference type="PROSITE" id="PS00108">
    <property type="entry name" value="PROTEIN_KINASE_ST"/>
    <property type="match status" value="1"/>
</dbReference>
<dbReference type="PANTHER" id="PTHR43289:SF6">
    <property type="entry name" value="SERINE_THREONINE-PROTEIN KINASE NEKL-3"/>
    <property type="match status" value="1"/>
</dbReference>
<feature type="compositionally biased region" description="Low complexity" evidence="8">
    <location>
        <begin position="279"/>
        <end position="289"/>
    </location>
</feature>
<dbReference type="Gene3D" id="1.10.510.10">
    <property type="entry name" value="Transferase(Phosphotransferase) domain 1"/>
    <property type="match status" value="1"/>
</dbReference>
<dbReference type="CDD" id="cd14014">
    <property type="entry name" value="STKc_PknB_like"/>
    <property type="match status" value="1"/>
</dbReference>
<feature type="compositionally biased region" description="Basic and acidic residues" evidence="8">
    <location>
        <begin position="265"/>
        <end position="278"/>
    </location>
</feature>
<proteinExistence type="predicted"/>
<dbReference type="RefSeq" id="WP_252442405.1">
    <property type="nucleotide sequence ID" value="NZ_JAGSOV010000054.1"/>
</dbReference>
<evidence type="ECO:0000313" key="12">
    <source>
        <dbReference type="Proteomes" id="UP001165283"/>
    </source>
</evidence>
<feature type="region of interest" description="Disordered" evidence="8">
    <location>
        <begin position="227"/>
        <end position="305"/>
    </location>
</feature>
<dbReference type="PANTHER" id="PTHR43289">
    <property type="entry name" value="MITOGEN-ACTIVATED PROTEIN KINASE KINASE KINASE 20-RELATED"/>
    <property type="match status" value="1"/>
</dbReference>
<evidence type="ECO:0000313" key="11">
    <source>
        <dbReference type="EMBL" id="MCO1658449.1"/>
    </source>
</evidence>
<protein>
    <recommendedName>
        <fullName evidence="1">non-specific serine/threonine protein kinase</fullName>
        <ecNumber evidence="1">2.7.11.1</ecNumber>
    </recommendedName>
</protein>
<evidence type="ECO:0000256" key="2">
    <source>
        <dbReference type="ARBA" id="ARBA00022527"/>
    </source>
</evidence>
<sequence>MDRLTALLAGLVEALRGAARVDLCPGGWPWAVTALGVFVGLLPTVGAVIVALSRRRIGSRYGFPEGLFLVGTGVLAAGLLPLAVFVGTGRVFAAAADGVGVGGLGEGALRSMDEQVCFVGNQAEYLGGYTVAEAFGGGPVEIGLAVALLVATPLFATMFVAAQARLALRRGPAWPSKFFWLPTLALTVLTARTPAGSSGQLWVGFAAGAFLGMFVLLVVGAPSREAVRRSSEGADRARARAGAEATGSRRPVERRPPSPAAASAESRRAERLAERFAAREAAPPVVVAPERPPPRPPVRRSAPQPTMVAPGPPFAAAGGAPGAPRFTLQKRLGSGGFGRVWLAHDARLGHRVALKAAHAPDQETEERIQREARALAAVRHPHCVRIHDMLPAISDPGLSELEGMVLVMEYVDGPSLAELIRAQGLLDDVSAARVWLGVAGALDAAHGRGVMHRDVKPGNVVMDAAGMAHLIDFGIARRTGDATMTMAGFVLGTPDFLAPEVACGERATPASDAWQLAATVSYALTGQPPRGSHADAVSGLRAAAAGARLSHLPTRSAHLGLLRASLDTDPARRPPLQVVARTLEDWLRRSGARPDGPVSAARAR</sequence>
<feature type="compositionally biased region" description="Low complexity" evidence="8">
    <location>
        <begin position="240"/>
        <end position="249"/>
    </location>
</feature>
<evidence type="ECO:0000256" key="1">
    <source>
        <dbReference type="ARBA" id="ARBA00012513"/>
    </source>
</evidence>
<dbReference type="Pfam" id="PF00069">
    <property type="entry name" value="Pkinase"/>
    <property type="match status" value="1"/>
</dbReference>
<feature type="binding site" evidence="7">
    <location>
        <position position="355"/>
    </location>
    <ligand>
        <name>ATP</name>
        <dbReference type="ChEBI" id="CHEBI:30616"/>
    </ligand>
</feature>
<feature type="compositionally biased region" description="Basic and acidic residues" evidence="8">
    <location>
        <begin position="227"/>
        <end position="238"/>
    </location>
</feature>
<dbReference type="InterPro" id="IPR011009">
    <property type="entry name" value="Kinase-like_dom_sf"/>
</dbReference>
<comment type="caution">
    <text evidence="11">The sequence shown here is derived from an EMBL/GenBank/DDBJ whole genome shotgun (WGS) entry which is preliminary data.</text>
</comment>
<keyword evidence="4 7" id="KW-0547">Nucleotide-binding</keyword>
<feature type="domain" description="Protein kinase" evidence="10">
    <location>
        <begin position="326"/>
        <end position="587"/>
    </location>
</feature>
<evidence type="ECO:0000256" key="7">
    <source>
        <dbReference type="PROSITE-ProRule" id="PRU10141"/>
    </source>
</evidence>
<dbReference type="PROSITE" id="PS50011">
    <property type="entry name" value="PROTEIN_KINASE_DOM"/>
    <property type="match status" value="1"/>
</dbReference>
<keyword evidence="3" id="KW-0808">Transferase</keyword>
<dbReference type="EMBL" id="JAGSOV010000054">
    <property type="protein sequence ID" value="MCO1658449.1"/>
    <property type="molecule type" value="Genomic_DNA"/>
</dbReference>
<evidence type="ECO:0000256" key="6">
    <source>
        <dbReference type="ARBA" id="ARBA00022840"/>
    </source>
</evidence>
<feature type="transmembrane region" description="Helical" evidence="9">
    <location>
        <begin position="66"/>
        <end position="86"/>
    </location>
</feature>
<dbReference type="InterPro" id="IPR008271">
    <property type="entry name" value="Ser/Thr_kinase_AS"/>
</dbReference>
<evidence type="ECO:0000256" key="4">
    <source>
        <dbReference type="ARBA" id="ARBA00022741"/>
    </source>
</evidence>
<dbReference type="InterPro" id="IPR017441">
    <property type="entry name" value="Protein_kinase_ATP_BS"/>
</dbReference>
<dbReference type="EC" id="2.7.11.1" evidence="1"/>
<keyword evidence="6 7" id="KW-0067">ATP-binding</keyword>
<dbReference type="SUPFAM" id="SSF56112">
    <property type="entry name" value="Protein kinase-like (PK-like)"/>
    <property type="match status" value="1"/>
</dbReference>
<evidence type="ECO:0000256" key="8">
    <source>
        <dbReference type="SAM" id="MobiDB-lite"/>
    </source>
</evidence>
<feature type="transmembrane region" description="Helical" evidence="9">
    <location>
        <begin position="201"/>
        <end position="221"/>
    </location>
</feature>